<evidence type="ECO:0000256" key="11">
    <source>
        <dbReference type="SAM" id="SignalP"/>
    </source>
</evidence>
<keyword evidence="14" id="KW-1185">Reference proteome</keyword>
<keyword evidence="3" id="KW-0858">Xylan degradation</keyword>
<keyword evidence="6 10" id="KW-0119">Carbohydrate metabolism</keyword>
<dbReference type="AlphaFoldDB" id="F4S1S2"/>
<dbReference type="GeneID" id="18930764"/>
<dbReference type="HOGENOM" id="CLU_020161_5_0_1"/>
<dbReference type="GO" id="GO:0045493">
    <property type="term" value="P:xylan catabolic process"/>
    <property type="evidence" value="ECO:0007669"/>
    <property type="project" value="UniProtKB-KW"/>
</dbReference>
<dbReference type="EMBL" id="GL883138">
    <property type="protein sequence ID" value="EGG01456.1"/>
    <property type="molecule type" value="Genomic_DNA"/>
</dbReference>
<evidence type="ECO:0000256" key="4">
    <source>
        <dbReference type="ARBA" id="ARBA00022729"/>
    </source>
</evidence>
<dbReference type="InterPro" id="IPR031158">
    <property type="entry name" value="GH10_AS"/>
</dbReference>
<organism evidence="14">
    <name type="scientific">Melampsora larici-populina (strain 98AG31 / pathotype 3-4-7)</name>
    <name type="common">Poplar leaf rust fungus</name>
    <dbReference type="NCBI Taxonomy" id="747676"/>
    <lineage>
        <taxon>Eukaryota</taxon>
        <taxon>Fungi</taxon>
        <taxon>Dikarya</taxon>
        <taxon>Basidiomycota</taxon>
        <taxon>Pucciniomycotina</taxon>
        <taxon>Pucciniomycetes</taxon>
        <taxon>Pucciniales</taxon>
        <taxon>Melampsoraceae</taxon>
        <taxon>Melampsora</taxon>
    </lineage>
</organism>
<dbReference type="InParanoid" id="F4S1S2"/>
<dbReference type="PROSITE" id="PS00591">
    <property type="entry name" value="GH10_1"/>
    <property type="match status" value="1"/>
</dbReference>
<evidence type="ECO:0000256" key="3">
    <source>
        <dbReference type="ARBA" id="ARBA00022651"/>
    </source>
</evidence>
<dbReference type="InterPro" id="IPR001000">
    <property type="entry name" value="GH10_dom"/>
</dbReference>
<dbReference type="PANTHER" id="PTHR31490">
    <property type="entry name" value="GLYCOSYL HYDROLASE"/>
    <property type="match status" value="1"/>
</dbReference>
<evidence type="ECO:0000256" key="7">
    <source>
        <dbReference type="ARBA" id="ARBA00023295"/>
    </source>
</evidence>
<evidence type="ECO:0000256" key="5">
    <source>
        <dbReference type="ARBA" id="ARBA00022801"/>
    </source>
</evidence>
<accession>F4S1S2</accession>
<gene>
    <name evidence="13" type="ORF">MELLADRAFT_67094</name>
</gene>
<evidence type="ECO:0000256" key="8">
    <source>
        <dbReference type="ARBA" id="ARBA00023326"/>
    </source>
</evidence>
<evidence type="ECO:0000256" key="9">
    <source>
        <dbReference type="PROSITE-ProRule" id="PRU10061"/>
    </source>
</evidence>
<keyword evidence="7 10" id="KW-0326">Glycosidase</keyword>
<sequence length="338" mass="37868">MLLSFFVLLDILSILNIGVICAPEGQPKSITSPRRPHLGTAVDNQLLKTNPEYARTIQKYFKVLTPENAMKWDATEKTQGKFTFEGADEIVQFALQHHKIVRGHTVVWHRQVPQWVMNLDSEALIKATQNHITALMKHFEGKMFALDVCNEILGEDGTFRDSFWYQKLKETFPEMALKAARQASPGVKLYINDYSIEGINKKSDGLYNLAKGLKAKGLLDGVGFQTHLIVGQVPKDMKQNLERFAALGLDVAISELDIRMPVPASKENLEQQAKDYQEVVQNCRSVTRCYSVTVWGVAQSESWIPKEFPGMGSGLLFDDNFKPTTAFQGVSSIIKSSG</sequence>
<feature type="chain" id="PRO_5003321206" description="Beta-xylanase" evidence="11">
    <location>
        <begin position="22"/>
        <end position="338"/>
    </location>
</feature>
<dbReference type="GO" id="GO:0031176">
    <property type="term" value="F:endo-1,4-beta-xylanase activity"/>
    <property type="evidence" value="ECO:0007669"/>
    <property type="project" value="UniProtKB-EC"/>
</dbReference>
<reference evidence="14" key="1">
    <citation type="journal article" date="2011" name="Proc. Natl. Acad. Sci. U.S.A.">
        <title>Obligate biotrophy features unraveled by the genomic analysis of rust fungi.</title>
        <authorList>
            <person name="Duplessis S."/>
            <person name="Cuomo C.A."/>
            <person name="Lin Y.-C."/>
            <person name="Aerts A."/>
            <person name="Tisserant E."/>
            <person name="Veneault-Fourrey C."/>
            <person name="Joly D.L."/>
            <person name="Hacquard S."/>
            <person name="Amselem J."/>
            <person name="Cantarel B.L."/>
            <person name="Chiu R."/>
            <person name="Coutinho P.M."/>
            <person name="Feau N."/>
            <person name="Field M."/>
            <person name="Frey P."/>
            <person name="Gelhaye E."/>
            <person name="Goldberg J."/>
            <person name="Grabherr M.G."/>
            <person name="Kodira C.D."/>
            <person name="Kohler A."/>
            <person name="Kuees U."/>
            <person name="Lindquist E.A."/>
            <person name="Lucas S.M."/>
            <person name="Mago R."/>
            <person name="Mauceli E."/>
            <person name="Morin E."/>
            <person name="Murat C."/>
            <person name="Pangilinan J.L."/>
            <person name="Park R."/>
            <person name="Pearson M."/>
            <person name="Quesneville H."/>
            <person name="Rouhier N."/>
            <person name="Sakthikumar S."/>
            <person name="Salamov A.A."/>
            <person name="Schmutz J."/>
            <person name="Selles B."/>
            <person name="Shapiro H."/>
            <person name="Tanguay P."/>
            <person name="Tuskan G.A."/>
            <person name="Henrissat B."/>
            <person name="Van de Peer Y."/>
            <person name="Rouze P."/>
            <person name="Ellis J.G."/>
            <person name="Dodds P.N."/>
            <person name="Schein J.E."/>
            <person name="Zhong S."/>
            <person name="Hamelin R.C."/>
            <person name="Grigoriev I.V."/>
            <person name="Szabo L.J."/>
            <person name="Martin F."/>
        </authorList>
    </citation>
    <scope>NUCLEOTIDE SEQUENCE [LARGE SCALE GENOMIC DNA]</scope>
    <source>
        <strain evidence="14">98AG31 / pathotype 3-4-7</strain>
    </source>
</reference>
<dbReference type="RefSeq" id="XP_007415306.1">
    <property type="nucleotide sequence ID" value="XM_007415244.1"/>
</dbReference>
<evidence type="ECO:0000313" key="14">
    <source>
        <dbReference type="Proteomes" id="UP000001072"/>
    </source>
</evidence>
<protein>
    <recommendedName>
        <fullName evidence="10">Beta-xylanase</fullName>
        <ecNumber evidence="10">3.2.1.8</ecNumber>
    </recommendedName>
</protein>
<dbReference type="Proteomes" id="UP000001072">
    <property type="component" value="Unassembled WGS sequence"/>
</dbReference>
<dbReference type="PROSITE" id="PS51760">
    <property type="entry name" value="GH10_2"/>
    <property type="match status" value="1"/>
</dbReference>
<dbReference type="PRINTS" id="PR00134">
    <property type="entry name" value="GLHYDRLASE10"/>
</dbReference>
<evidence type="ECO:0000313" key="13">
    <source>
        <dbReference type="EMBL" id="EGG01456.1"/>
    </source>
</evidence>
<keyword evidence="4 11" id="KW-0732">Signal</keyword>
<dbReference type="InterPro" id="IPR017853">
    <property type="entry name" value="GH"/>
</dbReference>
<evidence type="ECO:0000256" key="1">
    <source>
        <dbReference type="ARBA" id="ARBA00000681"/>
    </source>
</evidence>
<proteinExistence type="inferred from homology"/>
<name>F4S1S2_MELLP</name>
<evidence type="ECO:0000256" key="6">
    <source>
        <dbReference type="ARBA" id="ARBA00023277"/>
    </source>
</evidence>
<keyword evidence="8 10" id="KW-0624">Polysaccharide degradation</keyword>
<comment type="similarity">
    <text evidence="2 10">Belongs to the glycosyl hydrolase 10 (cellulase F) family.</text>
</comment>
<evidence type="ECO:0000259" key="12">
    <source>
        <dbReference type="PROSITE" id="PS51760"/>
    </source>
</evidence>
<comment type="catalytic activity">
    <reaction evidence="1 10">
        <text>Endohydrolysis of (1-&gt;4)-beta-D-xylosidic linkages in xylans.</text>
        <dbReference type="EC" id="3.2.1.8"/>
    </reaction>
</comment>
<keyword evidence="5 10" id="KW-0378">Hydrolase</keyword>
<dbReference type="SMART" id="SM00633">
    <property type="entry name" value="Glyco_10"/>
    <property type="match status" value="1"/>
</dbReference>
<dbReference type="Gene3D" id="3.20.20.80">
    <property type="entry name" value="Glycosidases"/>
    <property type="match status" value="1"/>
</dbReference>
<feature type="active site" description="Nucleophile" evidence="9">
    <location>
        <position position="255"/>
    </location>
</feature>
<dbReference type="eggNOG" id="ENOG502QR4K">
    <property type="taxonomic scope" value="Eukaryota"/>
</dbReference>
<dbReference type="VEuPathDB" id="FungiDB:MELLADRAFT_67094"/>
<evidence type="ECO:0000256" key="10">
    <source>
        <dbReference type="RuleBase" id="RU361174"/>
    </source>
</evidence>
<dbReference type="OrthoDB" id="3055998at2759"/>
<dbReference type="InterPro" id="IPR044846">
    <property type="entry name" value="GH10"/>
</dbReference>
<dbReference type="PANTHER" id="PTHR31490:SF88">
    <property type="entry name" value="BETA-XYLANASE"/>
    <property type="match status" value="1"/>
</dbReference>
<dbReference type="SUPFAM" id="SSF51445">
    <property type="entry name" value="(Trans)glycosidases"/>
    <property type="match status" value="1"/>
</dbReference>
<feature type="signal peptide" evidence="11">
    <location>
        <begin position="1"/>
        <end position="21"/>
    </location>
</feature>
<feature type="domain" description="GH10" evidence="12">
    <location>
        <begin position="32"/>
        <end position="333"/>
    </location>
</feature>
<dbReference type="Pfam" id="PF00331">
    <property type="entry name" value="Glyco_hydro_10"/>
    <property type="match status" value="1"/>
</dbReference>
<evidence type="ECO:0000256" key="2">
    <source>
        <dbReference type="ARBA" id="ARBA00007495"/>
    </source>
</evidence>
<dbReference type="KEGG" id="mlr:MELLADRAFT_67094"/>
<dbReference type="EC" id="3.2.1.8" evidence="10"/>